<name>A0A4R9FQP8_9LEPT</name>
<dbReference type="OrthoDB" id="324183at2"/>
<protein>
    <submittedName>
        <fullName evidence="2">PROCN domain protein</fullName>
    </submittedName>
</protein>
<keyword evidence="1" id="KW-0812">Transmembrane</keyword>
<accession>A0A4R9FQP8</accession>
<dbReference type="Proteomes" id="UP000297453">
    <property type="component" value="Unassembled WGS sequence"/>
</dbReference>
<sequence length="221" mass="25475">MDLPTPSEINSLRIGNSRGFWKWVLLFTGVLLAFIAWEGIESSQSSQSFRERKKSVDSKVRILREIGHSFSATDLKKDLQKIENYSVELHSASKVGSIQEKTDALLVLEKTLPESLKRWSEFAEGSSDRLLQHVAKESRFLKMESEDRHPLTAKEEERANDYFRMAREEWLAGSKFRRDGNHLYALVLYKRSLKYSLSSLKVSKLPYPEEYSQAASRLLGK</sequence>
<organism evidence="2 3">
    <name type="scientific">Leptospira semungkisensis</name>
    <dbReference type="NCBI Taxonomy" id="2484985"/>
    <lineage>
        <taxon>Bacteria</taxon>
        <taxon>Pseudomonadati</taxon>
        <taxon>Spirochaetota</taxon>
        <taxon>Spirochaetia</taxon>
        <taxon>Leptospirales</taxon>
        <taxon>Leptospiraceae</taxon>
        <taxon>Leptospira</taxon>
    </lineage>
</organism>
<reference evidence="2" key="1">
    <citation type="journal article" date="2019" name="PLoS Negl. Trop. Dis.">
        <title>Revisiting the worldwide diversity of Leptospira species in the environment.</title>
        <authorList>
            <person name="Vincent A.T."/>
            <person name="Schiettekatte O."/>
            <person name="Bourhy P."/>
            <person name="Veyrier F.J."/>
            <person name="Picardeau M."/>
        </authorList>
    </citation>
    <scope>NUCLEOTIDE SEQUENCE [LARGE SCALE GENOMIC DNA]</scope>
    <source>
        <strain evidence="2">SSS9</strain>
    </source>
</reference>
<keyword evidence="1" id="KW-0472">Membrane</keyword>
<dbReference type="AlphaFoldDB" id="A0A4R9FQP8"/>
<dbReference type="RefSeq" id="WP_135589050.1">
    <property type="nucleotide sequence ID" value="NZ_RQEP01000018.1"/>
</dbReference>
<feature type="transmembrane region" description="Helical" evidence="1">
    <location>
        <begin position="20"/>
        <end position="40"/>
    </location>
</feature>
<gene>
    <name evidence="2" type="ORF">EHO59_14015</name>
</gene>
<dbReference type="EMBL" id="RQEP01000018">
    <property type="protein sequence ID" value="TGK01028.1"/>
    <property type="molecule type" value="Genomic_DNA"/>
</dbReference>
<evidence type="ECO:0000256" key="1">
    <source>
        <dbReference type="SAM" id="Phobius"/>
    </source>
</evidence>
<proteinExistence type="predicted"/>
<evidence type="ECO:0000313" key="3">
    <source>
        <dbReference type="Proteomes" id="UP000297453"/>
    </source>
</evidence>
<evidence type="ECO:0000313" key="2">
    <source>
        <dbReference type="EMBL" id="TGK01028.1"/>
    </source>
</evidence>
<keyword evidence="1" id="KW-1133">Transmembrane helix</keyword>
<keyword evidence="3" id="KW-1185">Reference proteome</keyword>
<comment type="caution">
    <text evidence="2">The sequence shown here is derived from an EMBL/GenBank/DDBJ whole genome shotgun (WGS) entry which is preliminary data.</text>
</comment>